<dbReference type="InterPro" id="IPR051791">
    <property type="entry name" value="Pra-immunoreactive"/>
</dbReference>
<dbReference type="KEGG" id="msei:MSEDJ_14540"/>
<feature type="domain" description="RDD" evidence="7">
    <location>
        <begin position="21"/>
        <end position="145"/>
    </location>
</feature>
<organism evidence="8 9">
    <name type="scientific">Mycolicibacterium sediminis</name>
    <dbReference type="NCBI Taxonomy" id="1286180"/>
    <lineage>
        <taxon>Bacteria</taxon>
        <taxon>Bacillati</taxon>
        <taxon>Actinomycetota</taxon>
        <taxon>Actinomycetes</taxon>
        <taxon>Mycobacteriales</taxon>
        <taxon>Mycobacteriaceae</taxon>
        <taxon>Mycolicibacterium</taxon>
    </lineage>
</organism>
<dbReference type="Pfam" id="PF06271">
    <property type="entry name" value="RDD"/>
    <property type="match status" value="1"/>
</dbReference>
<keyword evidence="9" id="KW-1185">Reference proteome</keyword>
<evidence type="ECO:0000256" key="2">
    <source>
        <dbReference type="ARBA" id="ARBA00022475"/>
    </source>
</evidence>
<dbReference type="AlphaFoldDB" id="A0A7I7QLW9"/>
<evidence type="ECO:0000313" key="9">
    <source>
        <dbReference type="Proteomes" id="UP000467193"/>
    </source>
</evidence>
<keyword evidence="2" id="KW-1003">Cell membrane</keyword>
<proteinExistence type="predicted"/>
<name>A0A7I7QLW9_9MYCO</name>
<evidence type="ECO:0000256" key="4">
    <source>
        <dbReference type="ARBA" id="ARBA00022989"/>
    </source>
</evidence>
<evidence type="ECO:0000256" key="1">
    <source>
        <dbReference type="ARBA" id="ARBA00004651"/>
    </source>
</evidence>
<keyword evidence="4 6" id="KW-1133">Transmembrane helix</keyword>
<feature type="transmembrane region" description="Helical" evidence="6">
    <location>
        <begin position="163"/>
        <end position="186"/>
    </location>
</feature>
<evidence type="ECO:0000256" key="5">
    <source>
        <dbReference type="ARBA" id="ARBA00023136"/>
    </source>
</evidence>
<sequence>MTAVLDADRTASTTESQDVHYAGWAARAGALAVDVLPAAAVVATMALLAFTTPLWGWLWWILTVTAALALVAAAMNRWALPSITGWSLGRSLFGIRVVTRSGAPAGSVRLLLRDLAHVLDTLALFIGWLWPLWDSRNRTFADLLARTEARRVAPPQRDVRRPAGIVLLVAALLCVAGSGLAYLVVYKHDRAVEAARTQIAAEGPRMVEQMLSYGAATMQPDFARSLDLATEAYRPLLAAQQQLVEKGGATTNEYWSTNSAVLSDPPVTPEKATMLLALQGQRGTDPKSLKFISATVRVEFQKSGDRWLVNSLIVLKKPTASEAGG</sequence>
<evidence type="ECO:0000256" key="3">
    <source>
        <dbReference type="ARBA" id="ARBA00022692"/>
    </source>
</evidence>
<dbReference type="InterPro" id="IPR010432">
    <property type="entry name" value="RDD"/>
</dbReference>
<feature type="transmembrane region" description="Helical" evidence="6">
    <location>
        <begin position="31"/>
        <end position="51"/>
    </location>
</feature>
<dbReference type="RefSeq" id="WP_163796247.1">
    <property type="nucleotide sequence ID" value="NZ_AP022588.1"/>
</dbReference>
<comment type="subcellular location">
    <subcellularLocation>
        <location evidence="1">Cell membrane</location>
        <topology evidence="1">Multi-pass membrane protein</topology>
    </subcellularLocation>
</comment>
<evidence type="ECO:0000259" key="7">
    <source>
        <dbReference type="Pfam" id="PF06271"/>
    </source>
</evidence>
<keyword evidence="5 6" id="KW-0472">Membrane</keyword>
<evidence type="ECO:0000313" key="8">
    <source>
        <dbReference type="EMBL" id="BBY27358.1"/>
    </source>
</evidence>
<reference evidence="8 9" key="1">
    <citation type="journal article" date="2019" name="Emerg. Microbes Infect.">
        <title>Comprehensive subspecies identification of 175 nontuberculous mycobacteria species based on 7547 genomic profiles.</title>
        <authorList>
            <person name="Matsumoto Y."/>
            <person name="Kinjo T."/>
            <person name="Motooka D."/>
            <person name="Nabeya D."/>
            <person name="Jung N."/>
            <person name="Uechi K."/>
            <person name="Horii T."/>
            <person name="Iida T."/>
            <person name="Fujita J."/>
            <person name="Nakamura S."/>
        </authorList>
    </citation>
    <scope>NUCLEOTIDE SEQUENCE [LARGE SCALE GENOMIC DNA]</scope>
    <source>
        <strain evidence="8 9">JCM 17899</strain>
    </source>
</reference>
<dbReference type="EMBL" id="AP022588">
    <property type="protein sequence ID" value="BBY27358.1"/>
    <property type="molecule type" value="Genomic_DNA"/>
</dbReference>
<feature type="transmembrane region" description="Helical" evidence="6">
    <location>
        <begin position="57"/>
        <end position="80"/>
    </location>
</feature>
<dbReference type="GO" id="GO:0005886">
    <property type="term" value="C:plasma membrane"/>
    <property type="evidence" value="ECO:0007669"/>
    <property type="project" value="UniProtKB-SubCell"/>
</dbReference>
<keyword evidence="3 6" id="KW-0812">Transmembrane</keyword>
<gene>
    <name evidence="8" type="ORF">MSEDJ_14540</name>
</gene>
<dbReference type="PANTHER" id="PTHR36115:SF6">
    <property type="entry name" value="PROLINE-RICH ANTIGEN HOMOLOG"/>
    <property type="match status" value="1"/>
</dbReference>
<protein>
    <submittedName>
        <fullName evidence="8">RDD family protein</fullName>
    </submittedName>
</protein>
<dbReference type="Proteomes" id="UP000467193">
    <property type="component" value="Chromosome"/>
</dbReference>
<dbReference type="PANTHER" id="PTHR36115">
    <property type="entry name" value="PROLINE-RICH ANTIGEN HOMOLOG-RELATED"/>
    <property type="match status" value="1"/>
</dbReference>
<accession>A0A7I7QLW9</accession>
<evidence type="ECO:0000256" key="6">
    <source>
        <dbReference type="SAM" id="Phobius"/>
    </source>
</evidence>